<sequence>MNTLVRIYDELSYAENARNELLRAGFDASRMHLSVRNDESGPVEGNFYVGDPVDSNRDTQSEHHGIGGFLRSLIDSDKDDYNGTFRHVVQRATYMLTIHAGNEEETATACEITARHGALPTDNGTCGENFP</sequence>
<name>A0ABU1BM46_9BURK</name>
<proteinExistence type="predicted"/>
<dbReference type="Proteomes" id="UP001225596">
    <property type="component" value="Unassembled WGS sequence"/>
</dbReference>
<gene>
    <name evidence="1" type="ORF">Q8A64_06555</name>
</gene>
<evidence type="ECO:0000313" key="2">
    <source>
        <dbReference type="Proteomes" id="UP001225596"/>
    </source>
</evidence>
<reference evidence="1 2" key="1">
    <citation type="submission" date="2023-08" db="EMBL/GenBank/DDBJ databases">
        <title>Oxalobacteraceae gen .nov., isolated from river sludge outside the plant.</title>
        <authorList>
            <person name="Zhao S.Y."/>
        </authorList>
    </citation>
    <scope>NUCLEOTIDE SEQUENCE [LARGE SCALE GENOMIC DNA]</scope>
    <source>
        <strain evidence="1 2">R-40</strain>
    </source>
</reference>
<protein>
    <recommendedName>
        <fullName evidence="3">Heat induced stress protein YflT</fullName>
    </recommendedName>
</protein>
<evidence type="ECO:0008006" key="3">
    <source>
        <dbReference type="Google" id="ProtNLM"/>
    </source>
</evidence>
<accession>A0ABU1BM46</accession>
<organism evidence="1 2">
    <name type="scientific">Keguizhuia sedimenti</name>
    <dbReference type="NCBI Taxonomy" id="3064264"/>
    <lineage>
        <taxon>Bacteria</taxon>
        <taxon>Pseudomonadati</taxon>
        <taxon>Pseudomonadota</taxon>
        <taxon>Betaproteobacteria</taxon>
        <taxon>Burkholderiales</taxon>
        <taxon>Oxalobacteraceae</taxon>
        <taxon>Keguizhuia</taxon>
    </lineage>
</organism>
<dbReference type="EMBL" id="JAUYVH010000002">
    <property type="protein sequence ID" value="MDQ9170072.1"/>
    <property type="molecule type" value="Genomic_DNA"/>
</dbReference>
<evidence type="ECO:0000313" key="1">
    <source>
        <dbReference type="EMBL" id="MDQ9170072.1"/>
    </source>
</evidence>
<keyword evidence="2" id="KW-1185">Reference proteome</keyword>
<comment type="caution">
    <text evidence="1">The sequence shown here is derived from an EMBL/GenBank/DDBJ whole genome shotgun (WGS) entry which is preliminary data.</text>
</comment>
<dbReference type="RefSeq" id="WP_338435988.1">
    <property type="nucleotide sequence ID" value="NZ_JAUYVH010000002.1"/>
</dbReference>